<evidence type="ECO:0000313" key="3">
    <source>
        <dbReference type="Proteomes" id="UP000297280"/>
    </source>
</evidence>
<comment type="caution">
    <text evidence="2">The sequence shown here is derived from an EMBL/GenBank/DDBJ whole genome shotgun (WGS) entry which is preliminary data.</text>
</comment>
<feature type="compositionally biased region" description="Basic and acidic residues" evidence="1">
    <location>
        <begin position="758"/>
        <end position="769"/>
    </location>
</feature>
<gene>
    <name evidence="2" type="ORF">BPOR_0460g00060</name>
</gene>
<feature type="compositionally biased region" description="Basic and acidic residues" evidence="1">
    <location>
        <begin position="30"/>
        <end position="42"/>
    </location>
</feature>
<keyword evidence="3" id="KW-1185">Reference proteome</keyword>
<dbReference type="Proteomes" id="UP000297280">
    <property type="component" value="Unassembled WGS sequence"/>
</dbReference>
<feature type="compositionally biased region" description="Pro residues" evidence="1">
    <location>
        <begin position="726"/>
        <end position="736"/>
    </location>
</feature>
<feature type="region of interest" description="Disordered" evidence="1">
    <location>
        <begin position="600"/>
        <end position="667"/>
    </location>
</feature>
<proteinExistence type="predicted"/>
<feature type="region of interest" description="Disordered" evidence="1">
    <location>
        <begin position="254"/>
        <end position="332"/>
    </location>
</feature>
<dbReference type="STRING" id="87229.A0A4Z1KH03"/>
<feature type="region of interest" description="Disordered" evidence="1">
    <location>
        <begin position="721"/>
        <end position="813"/>
    </location>
</feature>
<feature type="compositionally biased region" description="Pro residues" evidence="1">
    <location>
        <begin position="630"/>
        <end position="639"/>
    </location>
</feature>
<sequence length="813" mass="92805">MPSSQLSCGWDIEGALTQEELDPTADKYYRIRKLQEQQEKKGQGPNPAPPSPTVSFASKYGQSPLHEMPNMWEKSHPYIQDYRTARRNLGPPVWAQHKRSVARPAPQKVKSNPTYLYNTSNQLQDSGSHLDCQALIFQSTTQYLKSRNPGTMSTPSAVITSGYDYTDLYNYEPGTIKHVNATTSNLARNKPSVEKKKHGRNGDTFDKMQESNRIAKDRFFENNPKEIPTLVLPLSFHLLLLAIDQIHAMPHNPIQKSKLENKPAPNNRTNKRSWLQSKLRFKLPKHNQKEPPEPQRKSIEASRHEVAASRSNLSAESRKTSSQNPRSPEKEPDLVAYMARGGYLDSPQVEPIRSREPFAIELPQKFRQSYSQTQDPQDQPSPPSALTFSKEQANYYDNLSPEMCKTYGYPLPAKSSEFKIPRKPLEKYEYRLDENIEVGIGKKINFIRPQIKDIPPQANYPKPPLGAKTCSSRSRICPRSPRIPSTMNSEELKREFSDFENFRPRKEYQKLQQTVKETKHAQPQTVTAGDLQRHKSIAGVIHQESSRRSSMQFSEPSHSGPGSSRIHSPAEQLLAQQELDLGVLANEYDRLDAYDRQIEEHQRESARSRKSRVATTPQPPRRTRQVESRPLPPIPPPHQSPAISVHSSARSHRPPIPTNPKPSENISESETKFLKRIPITNSSHQPAAIPIHYSARSHRTRAPNIRRTSENIHRLETEFPQRIPISHPPPPIPHQPPATTRHSSSRYRRPPTPLIPKPPEKTIHFEARPLRPVPNTLKKQRERPQKPSQPRSDRAKPHPSGQSSGKEKEKKRR</sequence>
<feature type="compositionally biased region" description="Basic and acidic residues" evidence="1">
    <location>
        <begin position="200"/>
        <end position="210"/>
    </location>
</feature>
<feature type="compositionally biased region" description="Low complexity" evidence="1">
    <location>
        <begin position="470"/>
        <end position="485"/>
    </location>
</feature>
<feature type="compositionally biased region" description="Low complexity" evidence="1">
    <location>
        <begin position="368"/>
        <end position="378"/>
    </location>
</feature>
<dbReference type="EMBL" id="PQXO01000459">
    <property type="protein sequence ID" value="TGO84830.1"/>
    <property type="molecule type" value="Genomic_DNA"/>
</dbReference>
<feature type="region of interest" description="Disordered" evidence="1">
    <location>
        <begin position="187"/>
        <end position="210"/>
    </location>
</feature>
<evidence type="ECO:0000256" key="1">
    <source>
        <dbReference type="SAM" id="MobiDB-lite"/>
    </source>
</evidence>
<evidence type="ECO:0000313" key="2">
    <source>
        <dbReference type="EMBL" id="TGO84830.1"/>
    </source>
</evidence>
<name>A0A4Z1KH03_9HELO</name>
<feature type="compositionally biased region" description="Polar residues" evidence="1">
    <location>
        <begin position="264"/>
        <end position="276"/>
    </location>
</feature>
<dbReference type="AlphaFoldDB" id="A0A4Z1KH03"/>
<feature type="region of interest" description="Disordered" evidence="1">
    <location>
        <begin position="367"/>
        <end position="386"/>
    </location>
</feature>
<reference evidence="2 3" key="1">
    <citation type="submission" date="2017-12" db="EMBL/GenBank/DDBJ databases">
        <title>Comparative genomics of Botrytis spp.</title>
        <authorList>
            <person name="Valero-Jimenez C.A."/>
            <person name="Tapia P."/>
            <person name="Veloso J."/>
            <person name="Silva-Moreno E."/>
            <person name="Staats M."/>
            <person name="Valdes J.H."/>
            <person name="Van Kan J.A.L."/>
        </authorList>
    </citation>
    <scope>NUCLEOTIDE SEQUENCE [LARGE SCALE GENOMIC DNA]</scope>
    <source>
        <strain evidence="2 3">MUCL3349</strain>
    </source>
</reference>
<feature type="compositionally biased region" description="Basic and acidic residues" evidence="1">
    <location>
        <begin position="287"/>
        <end position="307"/>
    </location>
</feature>
<feature type="region of interest" description="Disordered" evidence="1">
    <location>
        <begin position="541"/>
        <end position="567"/>
    </location>
</feature>
<feature type="compositionally biased region" description="Polar residues" evidence="1">
    <location>
        <begin position="309"/>
        <end position="326"/>
    </location>
</feature>
<feature type="region of interest" description="Disordered" evidence="1">
    <location>
        <begin position="30"/>
        <end position="68"/>
    </location>
</feature>
<protein>
    <submittedName>
        <fullName evidence="2">Uncharacterized protein</fullName>
    </submittedName>
</protein>
<accession>A0A4Z1KH03</accession>
<feature type="region of interest" description="Disordered" evidence="1">
    <location>
        <begin position="455"/>
        <end position="492"/>
    </location>
</feature>
<organism evidence="2 3">
    <name type="scientific">Botrytis porri</name>
    <dbReference type="NCBI Taxonomy" id="87229"/>
    <lineage>
        <taxon>Eukaryota</taxon>
        <taxon>Fungi</taxon>
        <taxon>Dikarya</taxon>
        <taxon>Ascomycota</taxon>
        <taxon>Pezizomycotina</taxon>
        <taxon>Leotiomycetes</taxon>
        <taxon>Helotiales</taxon>
        <taxon>Sclerotiniaceae</taxon>
        <taxon>Botrytis</taxon>
    </lineage>
</organism>
<feature type="compositionally biased region" description="Polar residues" evidence="1">
    <location>
        <begin position="548"/>
        <end position="566"/>
    </location>
</feature>